<name>A0A8K0T5P1_9PEZI</name>
<accession>A0A8K0T5P1</accession>
<evidence type="ECO:0000256" key="1">
    <source>
        <dbReference type="ARBA" id="ARBA00022737"/>
    </source>
</evidence>
<dbReference type="InterPro" id="IPR056884">
    <property type="entry name" value="NPHP3-like_N"/>
</dbReference>
<dbReference type="AlphaFoldDB" id="A0A8K0T5P1"/>
<dbReference type="SUPFAM" id="SSF52540">
    <property type="entry name" value="P-loop containing nucleoside triphosphate hydrolases"/>
    <property type="match status" value="1"/>
</dbReference>
<dbReference type="PANTHER" id="PTHR10039">
    <property type="entry name" value="AMELOGENIN"/>
    <property type="match status" value="1"/>
</dbReference>
<feature type="domain" description="Nephrocystin 3-like N-terminal" evidence="2">
    <location>
        <begin position="74"/>
        <end position="228"/>
    </location>
</feature>
<dbReference type="Gene3D" id="3.40.50.300">
    <property type="entry name" value="P-loop containing nucleotide triphosphate hydrolases"/>
    <property type="match status" value="1"/>
</dbReference>
<organism evidence="3 4">
    <name type="scientific">Plectosphaerella cucumerina</name>
    <dbReference type="NCBI Taxonomy" id="40658"/>
    <lineage>
        <taxon>Eukaryota</taxon>
        <taxon>Fungi</taxon>
        <taxon>Dikarya</taxon>
        <taxon>Ascomycota</taxon>
        <taxon>Pezizomycotina</taxon>
        <taxon>Sordariomycetes</taxon>
        <taxon>Hypocreomycetidae</taxon>
        <taxon>Glomerellales</taxon>
        <taxon>Plectosphaerellaceae</taxon>
        <taxon>Plectosphaerella</taxon>
    </lineage>
</organism>
<evidence type="ECO:0000313" key="3">
    <source>
        <dbReference type="EMBL" id="KAH7347631.1"/>
    </source>
</evidence>
<dbReference type="Proteomes" id="UP000813385">
    <property type="component" value="Unassembled WGS sequence"/>
</dbReference>
<reference evidence="3" key="1">
    <citation type="journal article" date="2021" name="Nat. Commun.">
        <title>Genetic determinants of endophytism in the Arabidopsis root mycobiome.</title>
        <authorList>
            <person name="Mesny F."/>
            <person name="Miyauchi S."/>
            <person name="Thiergart T."/>
            <person name="Pickel B."/>
            <person name="Atanasova L."/>
            <person name="Karlsson M."/>
            <person name="Huettel B."/>
            <person name="Barry K.W."/>
            <person name="Haridas S."/>
            <person name="Chen C."/>
            <person name="Bauer D."/>
            <person name="Andreopoulos W."/>
            <person name="Pangilinan J."/>
            <person name="LaButti K."/>
            <person name="Riley R."/>
            <person name="Lipzen A."/>
            <person name="Clum A."/>
            <person name="Drula E."/>
            <person name="Henrissat B."/>
            <person name="Kohler A."/>
            <person name="Grigoriev I.V."/>
            <person name="Martin F.M."/>
            <person name="Hacquard S."/>
        </authorList>
    </citation>
    <scope>NUCLEOTIDE SEQUENCE</scope>
    <source>
        <strain evidence="3">MPI-CAGE-AT-0016</strain>
    </source>
</reference>
<dbReference type="PANTHER" id="PTHR10039:SF5">
    <property type="entry name" value="NACHT DOMAIN-CONTAINING PROTEIN"/>
    <property type="match status" value="1"/>
</dbReference>
<evidence type="ECO:0000259" key="2">
    <source>
        <dbReference type="Pfam" id="PF24883"/>
    </source>
</evidence>
<evidence type="ECO:0000313" key="4">
    <source>
        <dbReference type="Proteomes" id="UP000813385"/>
    </source>
</evidence>
<comment type="caution">
    <text evidence="3">The sequence shown here is derived from an EMBL/GenBank/DDBJ whole genome shotgun (WGS) entry which is preliminary data.</text>
</comment>
<keyword evidence="1" id="KW-0677">Repeat</keyword>
<dbReference type="Pfam" id="PF24883">
    <property type="entry name" value="NPHP3_N"/>
    <property type="match status" value="1"/>
</dbReference>
<gene>
    <name evidence="3" type="ORF">B0T11DRAFT_143241</name>
</gene>
<dbReference type="EMBL" id="JAGPXD010000007">
    <property type="protein sequence ID" value="KAH7347631.1"/>
    <property type="molecule type" value="Genomic_DNA"/>
</dbReference>
<dbReference type="InterPro" id="IPR027417">
    <property type="entry name" value="P-loop_NTPase"/>
</dbReference>
<proteinExistence type="predicted"/>
<dbReference type="OrthoDB" id="5086500at2759"/>
<sequence length="793" mass="90734">MRGAIHADHREMAKFSARNTGYSRILGHILHVCENQSQMREEDFEKMKKDILKALWYRVMNTRRDRITKAEKYTCDWLIDLKDPPPAFWYWVAEPSEPIFWVSGKAGSGKSTLMRYIHEHSEVDQSLGQWAGAQPITKAAYFFSEEGGKMASSREGMMRSVLHQILTSRKDLIPFAYPDLFSGDATLDPEYLTTWTSLNEAFKALLQKAPGLHVFLLIDGLDEFRMHEKSDDYNQDQLDLLYDGQNDDEGWGINAWITDGHNQLANFITDCKVYKNIKICVACRELSAFEVSFYELPRVRVQDHTQPAIKQYCERRLEQDAISLPATERERLVSSITINADGVFLWVQLVVDSVIRGFQDGDTPEELRKKLDALPPRIGGPKGLYMHMLRSIDRKHLVEAFQLFDLVSTQQYSPVDVEILPLFFAQESLGQTLQKKIQAVTAERRDDMSKDTKRLKLERLNRRLMTRTRGLLQSSGQRGYLVHFIHLTASQFLKRQMIRDLVGISSTHRLDRISSDVAWFLGLIRRIKSDLDYPSTAGSKNPPLCKLASVIDADAETHVSHSVLKLFQVTFDEWPSRTEAPDNRVMGSGDSGHQNSSIWRLIDPLKTATEFLDLAVLHGWFGCAAVLLNERPQTTQRTLQRLLCLISHRFHGQFLSTTKDNPIYSKRPYLQELVKLLQALISRGANPNGPVDENAGVTPWTLCLERVCISRHIVFMWKNMLVTLDLYLRHGADQEATVEVNGELITAREGLLRAAERSGMFATALVQFPKMCYYLHVFLQIPWVPNKSEVENA</sequence>
<protein>
    <recommendedName>
        <fullName evidence="2">Nephrocystin 3-like N-terminal domain-containing protein</fullName>
    </recommendedName>
</protein>
<keyword evidence="4" id="KW-1185">Reference proteome</keyword>